<dbReference type="AlphaFoldDB" id="A0A6C0KJ48"/>
<dbReference type="EMBL" id="MN740888">
    <property type="protein sequence ID" value="QHU16710.1"/>
    <property type="molecule type" value="Genomic_DNA"/>
</dbReference>
<sequence length="114" mass="14217">MTKQIFKNDVPNNYFYSFLDKICLKTEKYYLIDMNAFRKMLFYNYHEEFCETLKHYYHLSKQFYLDRKMSYNSFTTIVRQICKNNNIMFTSQIKYNESKYNIDYLIYFSLDAHK</sequence>
<organism evidence="1">
    <name type="scientific">viral metagenome</name>
    <dbReference type="NCBI Taxonomy" id="1070528"/>
    <lineage>
        <taxon>unclassified sequences</taxon>
        <taxon>metagenomes</taxon>
        <taxon>organismal metagenomes</taxon>
    </lineage>
</organism>
<protein>
    <submittedName>
        <fullName evidence="1">Uncharacterized protein</fullName>
    </submittedName>
</protein>
<proteinExistence type="predicted"/>
<reference evidence="1" key="1">
    <citation type="journal article" date="2020" name="Nature">
        <title>Giant virus diversity and host interactions through global metagenomics.</title>
        <authorList>
            <person name="Schulz F."/>
            <person name="Roux S."/>
            <person name="Paez-Espino D."/>
            <person name="Jungbluth S."/>
            <person name="Walsh D.A."/>
            <person name="Denef V.J."/>
            <person name="McMahon K.D."/>
            <person name="Konstantinidis K.T."/>
            <person name="Eloe-Fadrosh E.A."/>
            <person name="Kyrpides N.C."/>
            <person name="Woyke T."/>
        </authorList>
    </citation>
    <scope>NUCLEOTIDE SEQUENCE</scope>
    <source>
        <strain evidence="1">GVMAG-S-3300012000-53</strain>
    </source>
</reference>
<name>A0A6C0KJ48_9ZZZZ</name>
<accession>A0A6C0KJ48</accession>
<evidence type="ECO:0000313" key="1">
    <source>
        <dbReference type="EMBL" id="QHU16710.1"/>
    </source>
</evidence>